<dbReference type="Proteomes" id="UP001236806">
    <property type="component" value="Unassembled WGS sequence"/>
</dbReference>
<gene>
    <name evidence="1" type="ORF">QFZ36_002314</name>
</gene>
<organism evidence="1 2">
    <name type="scientific">Pseudarthrobacter siccitolerans</name>
    <dbReference type="NCBI Taxonomy" id="861266"/>
    <lineage>
        <taxon>Bacteria</taxon>
        <taxon>Bacillati</taxon>
        <taxon>Actinomycetota</taxon>
        <taxon>Actinomycetes</taxon>
        <taxon>Micrococcales</taxon>
        <taxon>Micrococcaceae</taxon>
        <taxon>Pseudarthrobacter</taxon>
    </lineage>
</organism>
<dbReference type="EMBL" id="JAUSXB010000001">
    <property type="protein sequence ID" value="MDQ0674753.1"/>
    <property type="molecule type" value="Genomic_DNA"/>
</dbReference>
<reference evidence="1 2" key="1">
    <citation type="submission" date="2023-07" db="EMBL/GenBank/DDBJ databases">
        <title>Comparative genomics of wheat-associated soil bacteria to identify genetic determinants of phenazine resistance.</title>
        <authorList>
            <person name="Mouncey N."/>
        </authorList>
    </citation>
    <scope>NUCLEOTIDE SEQUENCE [LARGE SCALE GENOMIC DNA]</scope>
    <source>
        <strain evidence="1 2">W1I3</strain>
    </source>
</reference>
<comment type="caution">
    <text evidence="1">The sequence shown here is derived from an EMBL/GenBank/DDBJ whole genome shotgun (WGS) entry which is preliminary data.</text>
</comment>
<name>A0ABU0PLA5_9MICC</name>
<sequence length="144" mass="16146">MWESIAVAEPSDRWTELDETGWDALIGWAAGPQNLRRFPNSDVGRAVSMTCIRDGVTEQLEEVFTAADRKVVDDSVDDYLADAGIPARPRGYRWFIRVPEAYESADAFHRDLHEAINATSPAQASPHPVNWRPLIQGVVQSFYS</sequence>
<proteinExistence type="predicted"/>
<dbReference type="RefSeq" id="WP_306636557.1">
    <property type="nucleotide sequence ID" value="NZ_JAUSXB010000001.1"/>
</dbReference>
<accession>A0ABU0PLA5</accession>
<dbReference type="InterPro" id="IPR046000">
    <property type="entry name" value="DUF5956"/>
</dbReference>
<dbReference type="Pfam" id="PF19381">
    <property type="entry name" value="DUF5956"/>
    <property type="match status" value="1"/>
</dbReference>
<evidence type="ECO:0000313" key="1">
    <source>
        <dbReference type="EMBL" id="MDQ0674753.1"/>
    </source>
</evidence>
<protein>
    <submittedName>
        <fullName evidence="1">Uncharacterized protein</fullName>
    </submittedName>
</protein>
<keyword evidence="2" id="KW-1185">Reference proteome</keyword>
<evidence type="ECO:0000313" key="2">
    <source>
        <dbReference type="Proteomes" id="UP001236806"/>
    </source>
</evidence>